<dbReference type="PRINTS" id="PR01403">
    <property type="entry name" value="8OXTPHPHTASE"/>
</dbReference>
<dbReference type="Proteomes" id="UP000664859">
    <property type="component" value="Unassembled WGS sequence"/>
</dbReference>
<evidence type="ECO:0000256" key="14">
    <source>
        <dbReference type="ARBA" id="ARBA00024486"/>
    </source>
</evidence>
<evidence type="ECO:0000256" key="2">
    <source>
        <dbReference type="ARBA" id="ARBA00004123"/>
    </source>
</evidence>
<comment type="catalytic activity">
    <reaction evidence="12">
        <text>8-oxo-dATP + H2O = 8-oxo-dAMP + diphosphate + H(+)</text>
        <dbReference type="Rhea" id="RHEA:65396"/>
        <dbReference type="ChEBI" id="CHEBI:15377"/>
        <dbReference type="ChEBI" id="CHEBI:15378"/>
        <dbReference type="ChEBI" id="CHEBI:33019"/>
        <dbReference type="ChEBI" id="CHEBI:71361"/>
        <dbReference type="ChEBI" id="CHEBI:172871"/>
    </reaction>
    <physiologicalReaction direction="left-to-right" evidence="12">
        <dbReference type="Rhea" id="RHEA:65397"/>
    </physiologicalReaction>
</comment>
<gene>
    <name evidence="29" type="ORF">JKP88DRAFT_203968</name>
</gene>
<evidence type="ECO:0000256" key="21">
    <source>
        <dbReference type="ARBA" id="ARBA00031927"/>
    </source>
</evidence>
<evidence type="ECO:0000256" key="10">
    <source>
        <dbReference type="ARBA" id="ARBA00022884"/>
    </source>
</evidence>
<dbReference type="SUPFAM" id="SSF55811">
    <property type="entry name" value="Nudix"/>
    <property type="match status" value="1"/>
</dbReference>
<comment type="catalytic activity">
    <reaction evidence="13">
        <text>2-oxo-dATP + H2O = 2-oxo-dAMP + diphosphate + H(+)</text>
        <dbReference type="Rhea" id="RHEA:31583"/>
        <dbReference type="ChEBI" id="CHEBI:15377"/>
        <dbReference type="ChEBI" id="CHEBI:15378"/>
        <dbReference type="ChEBI" id="CHEBI:33019"/>
        <dbReference type="ChEBI" id="CHEBI:63212"/>
        <dbReference type="ChEBI" id="CHEBI:77897"/>
        <dbReference type="EC" id="3.6.1.56"/>
    </reaction>
    <physiologicalReaction direction="left-to-right" evidence="13">
        <dbReference type="Rhea" id="RHEA:31584"/>
    </physiologicalReaction>
</comment>
<evidence type="ECO:0000256" key="7">
    <source>
        <dbReference type="ARBA" id="ARBA00022723"/>
    </source>
</evidence>
<accession>A0A835YJU4</accession>
<name>A0A835YJU4_9STRA</name>
<comment type="subcellular location">
    <subcellularLocation>
        <location evidence="3">Cytoplasm</location>
    </subcellularLocation>
    <subcellularLocation>
        <location evidence="2">Nucleus</location>
    </subcellularLocation>
</comment>
<comment type="caution">
    <text evidence="29">The sequence shown here is derived from an EMBL/GenBank/DDBJ whole genome shotgun (WGS) entry which is preliminary data.</text>
</comment>
<evidence type="ECO:0000313" key="30">
    <source>
        <dbReference type="Proteomes" id="UP000664859"/>
    </source>
</evidence>
<evidence type="ECO:0000256" key="5">
    <source>
        <dbReference type="ARBA" id="ARBA00011245"/>
    </source>
</evidence>
<keyword evidence="7" id="KW-0479">Metal-binding</keyword>
<evidence type="ECO:0000256" key="13">
    <source>
        <dbReference type="ARBA" id="ARBA00024459"/>
    </source>
</evidence>
<dbReference type="GO" id="GO:0046872">
    <property type="term" value="F:metal ion binding"/>
    <property type="evidence" value="ECO:0007669"/>
    <property type="project" value="UniProtKB-KW"/>
</dbReference>
<evidence type="ECO:0000256" key="8">
    <source>
        <dbReference type="ARBA" id="ARBA00022801"/>
    </source>
</evidence>
<keyword evidence="11" id="KW-0539">Nucleus</keyword>
<dbReference type="OrthoDB" id="408303at2759"/>
<comment type="function">
    <text evidence="26">Oxidized purine nucleoside triphosphate hydrolase which is a prominent sanitizer of the oxidized nucleotide pool. Catalyzes the hydrolysis of 2-oxo-dATP (2-hydroxy-dATP) into 2-oxo-dAMP. Also has a significant hydrolase activity toward 2-oxo-ATP, 8-oxo-dGTP and 8-oxo-dATP. Through the hydrolysis of oxidized purine nucleoside triphosphates, prevents their incorporation into DNA and the subsequent transversions A:T to C:G and G:C to T:A. Also catalyzes the hydrolysis of methylated purine nucleoside triphosphate preventing their integration into DNA. Through this antimutagenic activity protects cells from oxidative stress.</text>
</comment>
<evidence type="ECO:0000256" key="18">
    <source>
        <dbReference type="ARBA" id="ARBA00029673"/>
    </source>
</evidence>
<evidence type="ECO:0000256" key="6">
    <source>
        <dbReference type="ARBA" id="ARBA00022490"/>
    </source>
</evidence>
<organism evidence="29 30">
    <name type="scientific">Tribonema minus</name>
    <dbReference type="NCBI Taxonomy" id="303371"/>
    <lineage>
        <taxon>Eukaryota</taxon>
        <taxon>Sar</taxon>
        <taxon>Stramenopiles</taxon>
        <taxon>Ochrophyta</taxon>
        <taxon>PX clade</taxon>
        <taxon>Xanthophyceae</taxon>
        <taxon>Tribonematales</taxon>
        <taxon>Tribonemataceae</taxon>
        <taxon>Tribonema</taxon>
    </lineage>
</organism>
<dbReference type="InterPro" id="IPR015797">
    <property type="entry name" value="NUDIX_hydrolase-like_dom_sf"/>
</dbReference>
<dbReference type="GO" id="GO:0005737">
    <property type="term" value="C:cytoplasm"/>
    <property type="evidence" value="ECO:0007669"/>
    <property type="project" value="UniProtKB-SubCell"/>
</dbReference>
<dbReference type="Gene3D" id="3.90.79.10">
    <property type="entry name" value="Nucleoside Triphosphate Pyrophosphohydrolase"/>
    <property type="match status" value="1"/>
</dbReference>
<evidence type="ECO:0000256" key="26">
    <source>
        <dbReference type="ARBA" id="ARBA00053094"/>
    </source>
</evidence>
<dbReference type="InterPro" id="IPR020084">
    <property type="entry name" value="NUDIX_hydrolase_CS"/>
</dbReference>
<sequence>MTQDHGTVAALPQEKQPQDLTLVFCRRRTADGPEILLGLKKKGFGTGKWNGFGGKVEAGESIEVAAKRELLEEAGVTATKVAKRGHLTFVLDSYEHIMKVHLYEAVEWHGEPTESDEMAPRWYREDALPFELMWADDAHWMPLFLAGKSFEGEFIFKPDSVSIDTHWLREASFE</sequence>
<dbReference type="AlphaFoldDB" id="A0A835YJU4"/>
<evidence type="ECO:0000256" key="4">
    <source>
        <dbReference type="ARBA" id="ARBA00005582"/>
    </source>
</evidence>
<dbReference type="GO" id="GO:0008828">
    <property type="term" value="F:dATP diphosphatase activity"/>
    <property type="evidence" value="ECO:0007669"/>
    <property type="project" value="UniProtKB-EC"/>
</dbReference>
<evidence type="ECO:0000256" key="17">
    <source>
        <dbReference type="ARBA" id="ARBA00026218"/>
    </source>
</evidence>
<evidence type="ECO:0000256" key="12">
    <source>
        <dbReference type="ARBA" id="ARBA00024448"/>
    </source>
</evidence>
<feature type="domain" description="Nudix hydrolase" evidence="28">
    <location>
        <begin position="14"/>
        <end position="149"/>
    </location>
</feature>
<dbReference type="PANTHER" id="PTHR43758">
    <property type="entry name" value="7,8-DIHYDRO-8-OXOGUANINE TRIPHOSPHATASE"/>
    <property type="match status" value="1"/>
</dbReference>
<dbReference type="GO" id="GO:0003723">
    <property type="term" value="F:RNA binding"/>
    <property type="evidence" value="ECO:0007669"/>
    <property type="project" value="UniProtKB-KW"/>
</dbReference>
<evidence type="ECO:0000256" key="27">
    <source>
        <dbReference type="RuleBase" id="RU003476"/>
    </source>
</evidence>
<dbReference type="InterPro" id="IPR000086">
    <property type="entry name" value="NUDIX_hydrolase_dom"/>
</dbReference>
<comment type="catalytic activity">
    <reaction evidence="24">
        <text>O(6)-methyl-dGTP + H2O = O(6)-methyl-dGMP + diphosphate + H(+)</text>
        <dbReference type="Rhea" id="RHEA:67600"/>
        <dbReference type="ChEBI" id="CHEBI:15377"/>
        <dbReference type="ChEBI" id="CHEBI:15378"/>
        <dbReference type="ChEBI" id="CHEBI:33019"/>
        <dbReference type="ChEBI" id="CHEBI:169974"/>
        <dbReference type="ChEBI" id="CHEBI:169975"/>
    </reaction>
    <physiologicalReaction direction="left-to-right" evidence="24">
        <dbReference type="Rhea" id="RHEA:67601"/>
    </physiologicalReaction>
</comment>
<comment type="catalytic activity">
    <reaction evidence="25">
        <text>N(6)-methyl-dATP + H2O = N(6)-methyl-dAMP + diphosphate + H(+)</text>
        <dbReference type="Rhea" id="RHEA:67604"/>
        <dbReference type="ChEBI" id="CHEBI:15377"/>
        <dbReference type="ChEBI" id="CHEBI:15378"/>
        <dbReference type="ChEBI" id="CHEBI:33019"/>
        <dbReference type="ChEBI" id="CHEBI:169976"/>
        <dbReference type="ChEBI" id="CHEBI:172872"/>
    </reaction>
    <physiologicalReaction direction="left-to-right" evidence="25">
        <dbReference type="Rhea" id="RHEA:67605"/>
    </physiologicalReaction>
</comment>
<dbReference type="EMBL" id="JAFCMP010000557">
    <property type="protein sequence ID" value="KAG5174920.1"/>
    <property type="molecule type" value="Genomic_DNA"/>
</dbReference>
<dbReference type="GO" id="GO:0005634">
    <property type="term" value="C:nucleus"/>
    <property type="evidence" value="ECO:0007669"/>
    <property type="project" value="UniProtKB-SubCell"/>
</dbReference>
<evidence type="ECO:0000256" key="20">
    <source>
        <dbReference type="ARBA" id="ARBA00030682"/>
    </source>
</evidence>
<protein>
    <recommendedName>
        <fullName evidence="17">Oxidized purine nucleoside triphosphate hydrolase</fullName>
        <ecNumber evidence="16">3.6.1.56</ecNumber>
    </recommendedName>
    <alternativeName>
        <fullName evidence="21">2-hydroxy-dATP diphosphatase</fullName>
    </alternativeName>
    <alternativeName>
        <fullName evidence="20">7,8-dihydro-8-oxoguanine triphosphatase</fullName>
    </alternativeName>
    <alternativeName>
        <fullName evidence="19">8-oxo-dGTPase</fullName>
    </alternativeName>
    <alternativeName>
        <fullName evidence="22">Methylated purine nucleoside triphosphate hydrolase</fullName>
    </alternativeName>
    <alternativeName>
        <fullName evidence="18">Nucleoside diphosphate-linked moiety X motif 1</fullName>
    </alternativeName>
</protein>
<comment type="catalytic activity">
    <reaction evidence="14">
        <text>8-oxo-dGTP + H2O = 8-oxo-dGMP + diphosphate + H(+)</text>
        <dbReference type="Rhea" id="RHEA:31575"/>
        <dbReference type="ChEBI" id="CHEBI:15377"/>
        <dbReference type="ChEBI" id="CHEBI:15378"/>
        <dbReference type="ChEBI" id="CHEBI:33019"/>
        <dbReference type="ChEBI" id="CHEBI:63224"/>
        <dbReference type="ChEBI" id="CHEBI:77896"/>
    </reaction>
    <physiologicalReaction direction="left-to-right" evidence="14">
        <dbReference type="Rhea" id="RHEA:31576"/>
    </physiologicalReaction>
</comment>
<reference evidence="29" key="1">
    <citation type="submission" date="2021-02" db="EMBL/GenBank/DDBJ databases">
        <title>First Annotated Genome of the Yellow-green Alga Tribonema minus.</title>
        <authorList>
            <person name="Mahan K.M."/>
        </authorList>
    </citation>
    <scope>NUCLEOTIDE SEQUENCE</scope>
    <source>
        <strain evidence="29">UTEX B ZZ1240</strain>
    </source>
</reference>
<keyword evidence="8 27" id="KW-0378">Hydrolase</keyword>
<evidence type="ECO:0000256" key="23">
    <source>
        <dbReference type="ARBA" id="ARBA00048002"/>
    </source>
</evidence>
<keyword evidence="9" id="KW-0460">Magnesium</keyword>
<dbReference type="GO" id="GO:0008413">
    <property type="term" value="F:8-oxo-7,8-dihydroguanosine triphosphate pyrophosphatase activity"/>
    <property type="evidence" value="ECO:0007669"/>
    <property type="project" value="InterPro"/>
</dbReference>
<dbReference type="PRINTS" id="PR00502">
    <property type="entry name" value="NUDIXFAMILY"/>
</dbReference>
<evidence type="ECO:0000259" key="28">
    <source>
        <dbReference type="PROSITE" id="PS51462"/>
    </source>
</evidence>
<keyword evidence="10" id="KW-0694">RNA-binding</keyword>
<keyword evidence="6" id="KW-0963">Cytoplasm</keyword>
<comment type="catalytic activity">
    <reaction evidence="15">
        <text>2-oxo-ATP + H2O = 2-oxo-AMP + diphosphate + H(+)</text>
        <dbReference type="Rhea" id="RHEA:67392"/>
        <dbReference type="ChEBI" id="CHEBI:15377"/>
        <dbReference type="ChEBI" id="CHEBI:15378"/>
        <dbReference type="ChEBI" id="CHEBI:33019"/>
        <dbReference type="ChEBI" id="CHEBI:71395"/>
        <dbReference type="ChEBI" id="CHEBI:172878"/>
    </reaction>
    <physiologicalReaction direction="left-to-right" evidence="15">
        <dbReference type="Rhea" id="RHEA:67393"/>
    </physiologicalReaction>
</comment>
<dbReference type="CDD" id="cd03427">
    <property type="entry name" value="NUDIX_MTH1_Nudt1"/>
    <property type="match status" value="1"/>
</dbReference>
<keyword evidence="30" id="KW-1185">Reference proteome</keyword>
<evidence type="ECO:0000256" key="16">
    <source>
        <dbReference type="ARBA" id="ARBA00026103"/>
    </source>
</evidence>
<evidence type="ECO:0000256" key="24">
    <source>
        <dbReference type="ARBA" id="ARBA00048894"/>
    </source>
</evidence>
<evidence type="ECO:0000256" key="3">
    <source>
        <dbReference type="ARBA" id="ARBA00004496"/>
    </source>
</evidence>
<dbReference type="EC" id="3.6.1.56" evidence="16"/>
<comment type="cofactor">
    <cofactor evidence="1">
        <name>Mg(2+)</name>
        <dbReference type="ChEBI" id="CHEBI:18420"/>
    </cofactor>
</comment>
<evidence type="ECO:0000256" key="22">
    <source>
        <dbReference type="ARBA" id="ARBA00032071"/>
    </source>
</evidence>
<dbReference type="PANTHER" id="PTHR43758:SF2">
    <property type="entry name" value="OXIDIZED PURINE NUCLEOSIDE TRIPHOSPHATE HYDROLASE"/>
    <property type="match status" value="1"/>
</dbReference>
<evidence type="ECO:0000256" key="11">
    <source>
        <dbReference type="ARBA" id="ARBA00023242"/>
    </source>
</evidence>
<evidence type="ECO:0000256" key="25">
    <source>
        <dbReference type="ARBA" id="ARBA00049032"/>
    </source>
</evidence>
<evidence type="ECO:0000256" key="19">
    <source>
        <dbReference type="ARBA" id="ARBA00030634"/>
    </source>
</evidence>
<comment type="similarity">
    <text evidence="4 27">Belongs to the Nudix hydrolase family.</text>
</comment>
<proteinExistence type="inferred from homology"/>
<evidence type="ECO:0000256" key="15">
    <source>
        <dbReference type="ARBA" id="ARBA00024596"/>
    </source>
</evidence>
<evidence type="ECO:0000256" key="9">
    <source>
        <dbReference type="ARBA" id="ARBA00022842"/>
    </source>
</evidence>
<comment type="catalytic activity">
    <reaction evidence="23">
        <text>N(6)-methyl-ATP + H2O = N(6)-methyl-AMP + diphosphate + H(+)</text>
        <dbReference type="Rhea" id="RHEA:67608"/>
        <dbReference type="ChEBI" id="CHEBI:15377"/>
        <dbReference type="ChEBI" id="CHEBI:15378"/>
        <dbReference type="ChEBI" id="CHEBI:33019"/>
        <dbReference type="ChEBI" id="CHEBI:144842"/>
        <dbReference type="ChEBI" id="CHEBI:172873"/>
    </reaction>
    <physiologicalReaction direction="left-to-right" evidence="23">
        <dbReference type="Rhea" id="RHEA:67609"/>
    </physiologicalReaction>
</comment>
<dbReference type="InterPro" id="IPR020476">
    <property type="entry name" value="Nudix_hydrolase"/>
</dbReference>
<dbReference type="PROSITE" id="PS51462">
    <property type="entry name" value="NUDIX"/>
    <property type="match status" value="1"/>
</dbReference>
<dbReference type="GO" id="GO:0042262">
    <property type="term" value="P:DNA protection"/>
    <property type="evidence" value="ECO:0007669"/>
    <property type="project" value="InterPro"/>
</dbReference>
<dbReference type="InterPro" id="IPR003563">
    <property type="entry name" value="8ODP"/>
</dbReference>
<evidence type="ECO:0000313" key="29">
    <source>
        <dbReference type="EMBL" id="KAG5174920.1"/>
    </source>
</evidence>
<dbReference type="Pfam" id="PF00293">
    <property type="entry name" value="NUDIX"/>
    <property type="match status" value="1"/>
</dbReference>
<comment type="subunit">
    <text evidence="5">Monomer.</text>
</comment>
<dbReference type="PROSITE" id="PS00893">
    <property type="entry name" value="NUDIX_BOX"/>
    <property type="match status" value="1"/>
</dbReference>
<evidence type="ECO:0000256" key="1">
    <source>
        <dbReference type="ARBA" id="ARBA00001946"/>
    </source>
</evidence>